<evidence type="ECO:0000256" key="3">
    <source>
        <dbReference type="ARBA" id="ARBA00022833"/>
    </source>
</evidence>
<evidence type="ECO:0000256" key="2">
    <source>
        <dbReference type="ARBA" id="ARBA00022771"/>
    </source>
</evidence>
<keyword evidence="1" id="KW-0479">Metal-binding</keyword>
<evidence type="ECO:0000313" key="5">
    <source>
        <dbReference type="EMBL" id="CAD8082672.1"/>
    </source>
</evidence>
<dbReference type="AlphaFoldDB" id="A0A8S1MTF9"/>
<dbReference type="GO" id="GO:0008270">
    <property type="term" value="F:zinc ion binding"/>
    <property type="evidence" value="ECO:0007669"/>
    <property type="project" value="UniProtKB-KW"/>
</dbReference>
<dbReference type="Proteomes" id="UP000688137">
    <property type="component" value="Unassembled WGS sequence"/>
</dbReference>
<evidence type="ECO:0000256" key="1">
    <source>
        <dbReference type="ARBA" id="ARBA00022723"/>
    </source>
</evidence>
<accession>A0A8S1MTF9</accession>
<dbReference type="PROSITE" id="PS01358">
    <property type="entry name" value="ZF_RANBP2_1"/>
    <property type="match status" value="1"/>
</dbReference>
<gene>
    <name evidence="5" type="ORF">PPRIM_AZ9-3.1.T0680090</name>
</gene>
<name>A0A8S1MTF9_PARPR</name>
<dbReference type="InterPro" id="IPR001876">
    <property type="entry name" value="Znf_RanBP2"/>
</dbReference>
<proteinExistence type="predicted"/>
<keyword evidence="3" id="KW-0862">Zinc</keyword>
<evidence type="ECO:0000259" key="4">
    <source>
        <dbReference type="PROSITE" id="PS01358"/>
    </source>
</evidence>
<sequence>MQSKPCDWICSECRNLNYSFRKFCNRCQQSTRDAPGTKFIPNKIDQGLQIFETIKLQQQDLGGSSHSSVESNDDEDVVFSQALFLEDLSKKTENLNKSFSFLKKCSFCQCQNYFYQQKCGQCGFSQLI</sequence>
<feature type="domain" description="RanBP2-type" evidence="4">
    <location>
        <begin position="8"/>
        <end position="27"/>
    </location>
</feature>
<evidence type="ECO:0000313" key="6">
    <source>
        <dbReference type="Proteomes" id="UP000688137"/>
    </source>
</evidence>
<reference evidence="5" key="1">
    <citation type="submission" date="2021-01" db="EMBL/GenBank/DDBJ databases">
        <authorList>
            <consortium name="Genoscope - CEA"/>
            <person name="William W."/>
        </authorList>
    </citation>
    <scope>NUCLEOTIDE SEQUENCE</scope>
</reference>
<dbReference type="OMA" id="CQQSTRD"/>
<keyword evidence="6" id="KW-1185">Reference proteome</keyword>
<organism evidence="5 6">
    <name type="scientific">Paramecium primaurelia</name>
    <dbReference type="NCBI Taxonomy" id="5886"/>
    <lineage>
        <taxon>Eukaryota</taxon>
        <taxon>Sar</taxon>
        <taxon>Alveolata</taxon>
        <taxon>Ciliophora</taxon>
        <taxon>Intramacronucleata</taxon>
        <taxon>Oligohymenophorea</taxon>
        <taxon>Peniculida</taxon>
        <taxon>Parameciidae</taxon>
        <taxon>Paramecium</taxon>
    </lineage>
</organism>
<keyword evidence="2" id="KW-0863">Zinc-finger</keyword>
<comment type="caution">
    <text evidence="5">The sequence shown here is derived from an EMBL/GenBank/DDBJ whole genome shotgun (WGS) entry which is preliminary data.</text>
</comment>
<dbReference type="EMBL" id="CAJJDM010000071">
    <property type="protein sequence ID" value="CAD8082672.1"/>
    <property type="molecule type" value="Genomic_DNA"/>
</dbReference>
<protein>
    <recommendedName>
        <fullName evidence="4">RanBP2-type domain-containing protein</fullName>
    </recommendedName>
</protein>